<proteinExistence type="predicted"/>
<protein>
    <recommendedName>
        <fullName evidence="2">Gliding motility protein GldN</fullName>
    </recommendedName>
</protein>
<dbReference type="InterPro" id="IPR019847">
    <property type="entry name" value="Gliding_motility_assoc_GldN"/>
</dbReference>
<reference evidence="1" key="1">
    <citation type="submission" date="2018-05" db="EMBL/GenBank/DDBJ databases">
        <authorList>
            <person name="Lanie J.A."/>
            <person name="Ng W.-L."/>
            <person name="Kazmierczak K.M."/>
            <person name="Andrzejewski T.M."/>
            <person name="Davidsen T.M."/>
            <person name="Wayne K.J."/>
            <person name="Tettelin H."/>
            <person name="Glass J.I."/>
            <person name="Rusch D."/>
            <person name="Podicherti R."/>
            <person name="Tsui H.-C.T."/>
            <person name="Winkler M.E."/>
        </authorList>
    </citation>
    <scope>NUCLEOTIDE SEQUENCE</scope>
</reference>
<dbReference type="Pfam" id="PF19841">
    <property type="entry name" value="GldN"/>
    <property type="match status" value="1"/>
</dbReference>
<organism evidence="1">
    <name type="scientific">marine metagenome</name>
    <dbReference type="NCBI Taxonomy" id="408172"/>
    <lineage>
        <taxon>unclassified sequences</taxon>
        <taxon>metagenomes</taxon>
        <taxon>ecological metagenomes</taxon>
    </lineage>
</organism>
<feature type="non-terminal residue" evidence="1">
    <location>
        <position position="1"/>
    </location>
</feature>
<feature type="non-terminal residue" evidence="1">
    <location>
        <position position="282"/>
    </location>
</feature>
<dbReference type="EMBL" id="UINC01001024">
    <property type="protein sequence ID" value="SUZ67876.1"/>
    <property type="molecule type" value="Genomic_DNA"/>
</dbReference>
<evidence type="ECO:0000313" key="1">
    <source>
        <dbReference type="EMBL" id="SUZ67876.1"/>
    </source>
</evidence>
<accession>A0A381PLF1</accession>
<sequence>MSKLNKIFVLFVLLSFASVDETYSQAEVSDGYNPLSLRQVHESYLLWKKTLWRRVDLGEKQNKPFFARNRELSKILIEGVEKGVLIPYLNDSVNDDNVMSREEFLQRITQDEGEEEDEFTDAGFDDPFAALDDDPFATEEEEETGPQFIPKREFNIIEIREDLYFDRIHSRIYFDIQAISLYLPGDSFFNLGGFEKPIASFRFIDLYNLFKSMPKEAIWFNETNIAQHKNLGDAFLLRLFKGLIVKIANADDIRVSELYANSRKNGIMASVQVEQDLMEWES</sequence>
<evidence type="ECO:0008006" key="2">
    <source>
        <dbReference type="Google" id="ProtNLM"/>
    </source>
</evidence>
<dbReference type="AlphaFoldDB" id="A0A381PLF1"/>
<gene>
    <name evidence="1" type="ORF">METZ01_LOCUS20730</name>
</gene>
<name>A0A381PLF1_9ZZZZ</name>
<dbReference type="NCBIfam" id="TIGR03523">
    <property type="entry name" value="GldN"/>
    <property type="match status" value="1"/>
</dbReference>